<protein>
    <submittedName>
        <fullName evidence="2">TBC1 domain family member 12</fullName>
    </submittedName>
</protein>
<dbReference type="GO" id="GO:0016192">
    <property type="term" value="P:vesicle-mediated transport"/>
    <property type="evidence" value="ECO:0007669"/>
    <property type="project" value="UniProtKB-ARBA"/>
</dbReference>
<dbReference type="GO" id="GO:0005773">
    <property type="term" value="C:vacuole"/>
    <property type="evidence" value="ECO:0007669"/>
    <property type="project" value="UniProtKB-ARBA"/>
</dbReference>
<dbReference type="Gene3D" id="1.10.8.270">
    <property type="entry name" value="putative rabgap domain of human tbc1 domain family member 14 like domains"/>
    <property type="match status" value="1"/>
</dbReference>
<dbReference type="SMART" id="SM00164">
    <property type="entry name" value="TBC"/>
    <property type="match status" value="1"/>
</dbReference>
<dbReference type="InterPro" id="IPR000195">
    <property type="entry name" value="Rab-GAP-TBC_dom"/>
</dbReference>
<dbReference type="GO" id="GO:0031410">
    <property type="term" value="C:cytoplasmic vesicle"/>
    <property type="evidence" value="ECO:0007669"/>
    <property type="project" value="UniProtKB-ARBA"/>
</dbReference>
<gene>
    <name evidence="2" type="primary">tbc1d12_1</name>
</gene>
<proteinExistence type="predicted"/>
<feature type="domain" description="Rab-GAP TBC" evidence="1">
    <location>
        <begin position="229"/>
        <end position="423"/>
    </location>
</feature>
<organism evidence="2">
    <name type="scientific">Melanaphis sacchari</name>
    <dbReference type="NCBI Taxonomy" id="742174"/>
    <lineage>
        <taxon>Eukaryota</taxon>
        <taxon>Metazoa</taxon>
        <taxon>Ecdysozoa</taxon>
        <taxon>Arthropoda</taxon>
        <taxon>Hexapoda</taxon>
        <taxon>Insecta</taxon>
        <taxon>Pterygota</taxon>
        <taxon>Neoptera</taxon>
        <taxon>Paraneoptera</taxon>
        <taxon>Hemiptera</taxon>
        <taxon>Sternorrhyncha</taxon>
        <taxon>Aphidomorpha</taxon>
        <taxon>Aphidoidea</taxon>
        <taxon>Aphididae</taxon>
        <taxon>Aphidini</taxon>
        <taxon>Melanaphis</taxon>
    </lineage>
</organism>
<dbReference type="OrthoDB" id="294251at2759"/>
<dbReference type="InterPro" id="IPR035969">
    <property type="entry name" value="Rab-GAP_TBC_sf"/>
</dbReference>
<dbReference type="AlphaFoldDB" id="A0A2H8TUD6"/>
<dbReference type="FunFam" id="1.10.10.750:FF:000005">
    <property type="entry name" value="TBC1 domain family member 14"/>
    <property type="match status" value="1"/>
</dbReference>
<dbReference type="Gene3D" id="1.10.472.80">
    <property type="entry name" value="Ypt/Rab-GAP domain of gyp1p, domain 3"/>
    <property type="match status" value="1"/>
</dbReference>
<dbReference type="PANTHER" id="PTHR47219:SF15">
    <property type="entry name" value="TBC1 DOMAIN FAMILY MEMBER 12 ISOFORM X1"/>
    <property type="match status" value="1"/>
</dbReference>
<reference evidence="2" key="1">
    <citation type="submission" date="2017-10" db="EMBL/GenBank/DDBJ databases">
        <title>Transcriptome Assembly of Sugarcane Aphid Adults.</title>
        <authorList>
            <person name="Scully E.D."/>
            <person name="Palmer N.A."/>
            <person name="Geib S.M."/>
            <person name="Sarath G."/>
            <person name="Sattler S.E."/>
        </authorList>
    </citation>
    <scope>NUCLEOTIDE SEQUENCE</scope>
    <source>
        <tissue evidence="2">Whole body</tissue>
    </source>
</reference>
<dbReference type="Pfam" id="PF00566">
    <property type="entry name" value="RabGAP-TBC"/>
    <property type="match status" value="1"/>
</dbReference>
<dbReference type="GO" id="GO:0031267">
    <property type="term" value="F:small GTPase binding"/>
    <property type="evidence" value="ECO:0007669"/>
    <property type="project" value="TreeGrafter"/>
</dbReference>
<dbReference type="GO" id="GO:0005096">
    <property type="term" value="F:GTPase activator activity"/>
    <property type="evidence" value="ECO:0007669"/>
    <property type="project" value="TreeGrafter"/>
</dbReference>
<accession>A0A2H8TUD6</accession>
<sequence length="499" mass="56554">MNDSGPLSPFDNGCLSYYFDDLSISDRETIAEDVSYTIDSDDSSCSRTACSSVFGSGPDELESETAMFSSCSGSITKSNECLIDIDKSVDSTCLNLGKTSECCLVTIGKSIQKNNYIGVKTFDRVSTRSIDNEDKVAGSTALILNCRPAQIPAKLPKEQLEHERLYEKILQNVKKNESEKAKKHKEYLKQKLKNEKQLANITQIWTQEIIPNWNQMCKTKKCRDLWWNGLPSSVRGKVWSLAIGNDLLINEELYKSCVSNSFNKFKDSEATMHCLECIHLDITRTFPHLGIFQQGGPYFDVLKRILSAYVCLRPDIGYIQGMCFIAAILLLNMEETKAFICLVNLMESPCLNAFYTVNQRLMTSYFTTYNDLLKHNLNKLNTHFNLIGLTSEMYLVDWIYSVFAKSMNLELASIIWDNFLRDNDEFLFRAALGILRSNESQLMQMDSITCAQYLTKLPESFTSNVLLKSITAIRMSIGKQSFNSLLVHNQVKSTQNSLV</sequence>
<evidence type="ECO:0000259" key="1">
    <source>
        <dbReference type="PROSITE" id="PS50086"/>
    </source>
</evidence>
<evidence type="ECO:0000313" key="2">
    <source>
        <dbReference type="EMBL" id="MBW17560.1"/>
    </source>
</evidence>
<dbReference type="EMBL" id="GFXV01005755">
    <property type="protein sequence ID" value="MBW17560.1"/>
    <property type="molecule type" value="Transcribed_RNA"/>
</dbReference>
<dbReference type="PANTHER" id="PTHR47219">
    <property type="entry name" value="RAB GTPASE-ACTIVATING PROTEIN 1-LIKE"/>
    <property type="match status" value="1"/>
</dbReference>
<dbReference type="FunFam" id="1.10.472.80:FF:000006">
    <property type="entry name" value="TBC1 domain family member 14"/>
    <property type="match status" value="1"/>
</dbReference>
<dbReference type="SUPFAM" id="SSF47923">
    <property type="entry name" value="Ypt/Rab-GAP domain of gyp1p"/>
    <property type="match status" value="2"/>
</dbReference>
<dbReference type="FunFam" id="1.10.8.270:FF:000008">
    <property type="entry name" value="Putative TBC1 domain family member 14"/>
    <property type="match status" value="1"/>
</dbReference>
<dbReference type="InterPro" id="IPR050302">
    <property type="entry name" value="Rab_GAP_TBC_domain"/>
</dbReference>
<dbReference type="Gene3D" id="1.10.10.750">
    <property type="entry name" value="Ypt/Rab-GAP domain of gyp1p, domain 1"/>
    <property type="match status" value="1"/>
</dbReference>
<name>A0A2H8TUD6_9HEMI</name>
<dbReference type="PROSITE" id="PS50086">
    <property type="entry name" value="TBC_RABGAP"/>
    <property type="match status" value="1"/>
</dbReference>